<dbReference type="PANTHER" id="PTHR33048">
    <property type="entry name" value="PTH11-LIKE INTEGRAL MEMBRANE PROTEIN (AFU_ORTHOLOGUE AFUA_5G11245)"/>
    <property type="match status" value="1"/>
</dbReference>
<evidence type="ECO:0000256" key="4">
    <source>
        <dbReference type="ARBA" id="ARBA00023136"/>
    </source>
</evidence>
<name>A0A4U0TZC3_9PEZI</name>
<dbReference type="GO" id="GO:0016020">
    <property type="term" value="C:membrane"/>
    <property type="evidence" value="ECO:0007669"/>
    <property type="project" value="UniProtKB-SubCell"/>
</dbReference>
<evidence type="ECO:0000313" key="9">
    <source>
        <dbReference type="EMBL" id="TKA27135.1"/>
    </source>
</evidence>
<dbReference type="AlphaFoldDB" id="A0A4U0TZC3"/>
<feature type="transmembrane region" description="Helical" evidence="7">
    <location>
        <begin position="180"/>
        <end position="203"/>
    </location>
</feature>
<comment type="subcellular location">
    <subcellularLocation>
        <location evidence="1">Membrane</location>
        <topology evidence="1">Multi-pass membrane protein</topology>
    </subcellularLocation>
</comment>
<dbReference type="PANTHER" id="PTHR33048:SF47">
    <property type="entry name" value="INTEGRAL MEMBRANE PROTEIN-RELATED"/>
    <property type="match status" value="1"/>
</dbReference>
<protein>
    <recommendedName>
        <fullName evidence="8">Rhodopsin domain-containing protein</fullName>
    </recommendedName>
</protein>
<reference evidence="9 10" key="1">
    <citation type="submission" date="2017-03" db="EMBL/GenBank/DDBJ databases">
        <title>Genomes of endolithic fungi from Antarctica.</title>
        <authorList>
            <person name="Coleine C."/>
            <person name="Masonjones S."/>
            <person name="Stajich J.E."/>
        </authorList>
    </citation>
    <scope>NUCLEOTIDE SEQUENCE [LARGE SCALE GENOMIC DNA]</scope>
    <source>
        <strain evidence="9 10">CCFEE 6315</strain>
    </source>
</reference>
<proteinExistence type="inferred from homology"/>
<evidence type="ECO:0000256" key="2">
    <source>
        <dbReference type="ARBA" id="ARBA00022692"/>
    </source>
</evidence>
<dbReference type="InterPro" id="IPR052337">
    <property type="entry name" value="SAT4-like"/>
</dbReference>
<keyword evidence="10" id="KW-1185">Reference proteome</keyword>
<feature type="transmembrane region" description="Helical" evidence="7">
    <location>
        <begin position="103"/>
        <end position="124"/>
    </location>
</feature>
<feature type="region of interest" description="Disordered" evidence="6">
    <location>
        <begin position="357"/>
        <end position="383"/>
    </location>
</feature>
<dbReference type="Pfam" id="PF20684">
    <property type="entry name" value="Fung_rhodopsin"/>
    <property type="match status" value="1"/>
</dbReference>
<dbReference type="OrthoDB" id="4329349at2759"/>
<feature type="region of interest" description="Disordered" evidence="6">
    <location>
        <begin position="280"/>
        <end position="323"/>
    </location>
</feature>
<sequence length="571" mass="64013">MGSTQAYHDPAYLIEVWILYGFGMLLFALRLFVRLRTIGFRNFQGDDWFTFLVIAFYTVDAVVVERMYRLGTNVDFTPAQLAQYNEQEISQIVLGSKYELVAWYNYTGLIWALKACMLFFFNRLTFGLDVHVFVKVLAYACGATYLAVLVTITAGCRPYHVNWAVSPYPPEQCTLRSQNFTVTTVLNVVTDAAMLCIPLPILWKLNVTLKKKLTLAVLLSSGVFIIAAAIIRIVMTLKAHPSALTINVWGVRETVVGIFAVNIPILRPLFSKSFWSGDFPSPNSSVPRQRKSLPGKMGTGLGKLHPSVSQTPGSYEMRDDGRQSSSNIINRRFDHTTTIQPHDSGDTASEECIIPKTDRLSESGNDIDTDVESGPAPEDGGRSRRLEVMMHTTYEVQPTSVSPGEDSRTHSVTSPEPGQSLGHYNGQFWDRRWQERGFGNRTTPQPMNDYHLWNLVEQLSSALEDLMARGNYEAWLCRLSEPLKLKETRAEIPQLEQSIAPFVAELNTLASVWQPVLPFGVLSSNVPAIHDVLTDAGTWAIAIWRADDWQHQSNPVDIREVVDTGQSWTGI</sequence>
<evidence type="ECO:0000256" key="7">
    <source>
        <dbReference type="SAM" id="Phobius"/>
    </source>
</evidence>
<feature type="transmembrane region" description="Helical" evidence="7">
    <location>
        <begin position="215"/>
        <end position="235"/>
    </location>
</feature>
<feature type="transmembrane region" description="Helical" evidence="7">
    <location>
        <begin position="12"/>
        <end position="33"/>
    </location>
</feature>
<dbReference type="EMBL" id="NAJL01000024">
    <property type="protein sequence ID" value="TKA27135.1"/>
    <property type="molecule type" value="Genomic_DNA"/>
</dbReference>
<feature type="region of interest" description="Disordered" evidence="6">
    <location>
        <begin position="396"/>
        <end position="421"/>
    </location>
</feature>
<evidence type="ECO:0000256" key="6">
    <source>
        <dbReference type="SAM" id="MobiDB-lite"/>
    </source>
</evidence>
<evidence type="ECO:0000256" key="1">
    <source>
        <dbReference type="ARBA" id="ARBA00004141"/>
    </source>
</evidence>
<keyword evidence="3 7" id="KW-1133">Transmembrane helix</keyword>
<organism evidence="9 10">
    <name type="scientific">Salinomyces thailandicus</name>
    <dbReference type="NCBI Taxonomy" id="706561"/>
    <lineage>
        <taxon>Eukaryota</taxon>
        <taxon>Fungi</taxon>
        <taxon>Dikarya</taxon>
        <taxon>Ascomycota</taxon>
        <taxon>Pezizomycotina</taxon>
        <taxon>Dothideomycetes</taxon>
        <taxon>Dothideomycetidae</taxon>
        <taxon>Mycosphaerellales</taxon>
        <taxon>Teratosphaeriaceae</taxon>
        <taxon>Salinomyces</taxon>
    </lineage>
</organism>
<evidence type="ECO:0000259" key="8">
    <source>
        <dbReference type="Pfam" id="PF20684"/>
    </source>
</evidence>
<gene>
    <name evidence="9" type="ORF">B0A50_04472</name>
</gene>
<comment type="caution">
    <text evidence="9">The sequence shown here is derived from an EMBL/GenBank/DDBJ whole genome shotgun (WGS) entry which is preliminary data.</text>
</comment>
<feature type="domain" description="Rhodopsin" evidence="8">
    <location>
        <begin position="30"/>
        <end position="272"/>
    </location>
</feature>
<comment type="similarity">
    <text evidence="5">Belongs to the SAT4 family.</text>
</comment>
<feature type="transmembrane region" description="Helical" evidence="7">
    <location>
        <begin position="136"/>
        <end position="160"/>
    </location>
</feature>
<accession>A0A4U0TZC3</accession>
<keyword evidence="2 7" id="KW-0812">Transmembrane</keyword>
<evidence type="ECO:0000256" key="3">
    <source>
        <dbReference type="ARBA" id="ARBA00022989"/>
    </source>
</evidence>
<evidence type="ECO:0000256" key="5">
    <source>
        <dbReference type="ARBA" id="ARBA00038359"/>
    </source>
</evidence>
<dbReference type="Proteomes" id="UP000308549">
    <property type="component" value="Unassembled WGS sequence"/>
</dbReference>
<evidence type="ECO:0000313" key="10">
    <source>
        <dbReference type="Proteomes" id="UP000308549"/>
    </source>
</evidence>
<keyword evidence="4 7" id="KW-0472">Membrane</keyword>
<dbReference type="InterPro" id="IPR049326">
    <property type="entry name" value="Rhodopsin_dom_fungi"/>
</dbReference>